<sequence>MATAIAEASAGATSSDSSSAVAGIQHRRAAAAQSKAAAASKEQREQQLRKGQQWALGAVAVARVRTVADWRAGAHGEELGLPSMAPNMVGVTYGAELSGKGGDPEEGLTERPQTSSGRPGTVGMERTEEEMTAAVARRRLRSRTYGPPWLDLVPGMDEDGHAGPPGLVPECQRQRWPR</sequence>
<feature type="region of interest" description="Disordered" evidence="1">
    <location>
        <begin position="1"/>
        <end position="52"/>
    </location>
</feature>
<feature type="compositionally biased region" description="Low complexity" evidence="1">
    <location>
        <begin position="1"/>
        <end position="22"/>
    </location>
</feature>
<feature type="region of interest" description="Disordered" evidence="1">
    <location>
        <begin position="94"/>
        <end position="128"/>
    </location>
</feature>
<organism evidence="2">
    <name type="scientific">Triticum urartu</name>
    <name type="common">Red wild einkorn</name>
    <name type="synonym">Crithodium urartu</name>
    <dbReference type="NCBI Taxonomy" id="4572"/>
    <lineage>
        <taxon>Eukaryota</taxon>
        <taxon>Viridiplantae</taxon>
        <taxon>Streptophyta</taxon>
        <taxon>Embryophyta</taxon>
        <taxon>Tracheophyta</taxon>
        <taxon>Spermatophyta</taxon>
        <taxon>Magnoliopsida</taxon>
        <taxon>Liliopsida</taxon>
        <taxon>Poales</taxon>
        <taxon>Poaceae</taxon>
        <taxon>BOP clade</taxon>
        <taxon>Pooideae</taxon>
        <taxon>Triticodae</taxon>
        <taxon>Triticeae</taxon>
        <taxon>Triticinae</taxon>
        <taxon>Triticum</taxon>
    </lineage>
</organism>
<gene>
    <name evidence="2" type="ORF">TRIUR3_31194</name>
</gene>
<feature type="compositionally biased region" description="Low complexity" evidence="1">
    <location>
        <begin position="30"/>
        <end position="40"/>
    </location>
</feature>
<dbReference type="EMBL" id="KD045358">
    <property type="protein sequence ID" value="EMS65349.1"/>
    <property type="molecule type" value="Genomic_DNA"/>
</dbReference>
<evidence type="ECO:0000313" key="2">
    <source>
        <dbReference type="EMBL" id="EMS65349.1"/>
    </source>
</evidence>
<reference evidence="2" key="1">
    <citation type="journal article" date="2013" name="Nature">
        <title>Draft genome of the wheat A-genome progenitor Triticum urartu.</title>
        <authorList>
            <person name="Ling H.Q."/>
            <person name="Zhao S."/>
            <person name="Liu D."/>
            <person name="Wang J."/>
            <person name="Sun H."/>
            <person name="Zhang C."/>
            <person name="Fan H."/>
            <person name="Li D."/>
            <person name="Dong L."/>
            <person name="Tao Y."/>
            <person name="Gao C."/>
            <person name="Wu H."/>
            <person name="Li Y."/>
            <person name="Cui Y."/>
            <person name="Guo X."/>
            <person name="Zheng S."/>
            <person name="Wang B."/>
            <person name="Yu K."/>
            <person name="Liang Q."/>
            <person name="Yang W."/>
            <person name="Lou X."/>
            <person name="Chen J."/>
            <person name="Feng M."/>
            <person name="Jian J."/>
            <person name="Zhang X."/>
            <person name="Luo G."/>
            <person name="Jiang Y."/>
            <person name="Liu J."/>
            <person name="Wang Z."/>
            <person name="Sha Y."/>
            <person name="Zhang B."/>
            <person name="Wu H."/>
            <person name="Tang D."/>
            <person name="Shen Q."/>
            <person name="Xue P."/>
            <person name="Zou S."/>
            <person name="Wang X."/>
            <person name="Liu X."/>
            <person name="Wang F."/>
            <person name="Yang Y."/>
            <person name="An X."/>
            <person name="Dong Z."/>
            <person name="Zhang K."/>
            <person name="Zhang X."/>
            <person name="Luo M.C."/>
            <person name="Dvorak J."/>
            <person name="Tong Y."/>
            <person name="Wang J."/>
            <person name="Yang H."/>
            <person name="Li Z."/>
            <person name="Wang D."/>
            <person name="Zhang A."/>
            <person name="Wang J."/>
        </authorList>
    </citation>
    <scope>NUCLEOTIDE SEQUENCE</scope>
</reference>
<name>M8AW98_TRIUA</name>
<feature type="region of interest" description="Disordered" evidence="1">
    <location>
        <begin position="146"/>
        <end position="178"/>
    </location>
</feature>
<dbReference type="OMA" id="NMVGVTY"/>
<accession>M8AW98</accession>
<proteinExistence type="predicted"/>
<protein>
    <submittedName>
        <fullName evidence="2">Uncharacterized protein</fullName>
    </submittedName>
</protein>
<dbReference type="AlphaFoldDB" id="M8AW98"/>
<evidence type="ECO:0000256" key="1">
    <source>
        <dbReference type="SAM" id="MobiDB-lite"/>
    </source>
</evidence>